<dbReference type="Pfam" id="PF22552">
    <property type="entry name" value="TY-Chap3"/>
    <property type="match status" value="1"/>
</dbReference>
<accession>A0ABP8XHT6</accession>
<dbReference type="RefSeq" id="WP_312394980.1">
    <property type="nucleotide sequence ID" value="NZ_BAABLN010000071.1"/>
</dbReference>
<dbReference type="Proteomes" id="UP001501446">
    <property type="component" value="Unassembled WGS sequence"/>
</dbReference>
<reference evidence="3" key="1">
    <citation type="journal article" date="2019" name="Int. J. Syst. Evol. Microbiol.">
        <title>The Global Catalogue of Microorganisms (GCM) 10K type strain sequencing project: providing services to taxonomists for standard genome sequencing and annotation.</title>
        <authorList>
            <consortium name="The Broad Institute Genomics Platform"/>
            <consortium name="The Broad Institute Genome Sequencing Center for Infectious Disease"/>
            <person name="Wu L."/>
            <person name="Ma J."/>
        </authorList>
    </citation>
    <scope>NUCLEOTIDE SEQUENCE [LARGE SCALE GENOMIC DNA]</scope>
    <source>
        <strain evidence="3">JCM 18958</strain>
    </source>
</reference>
<organism evidence="2 3">
    <name type="scientific">Kocuria gwangalliensis</name>
    <dbReference type="NCBI Taxonomy" id="501592"/>
    <lineage>
        <taxon>Bacteria</taxon>
        <taxon>Bacillati</taxon>
        <taxon>Actinomycetota</taxon>
        <taxon>Actinomycetes</taxon>
        <taxon>Micrococcales</taxon>
        <taxon>Micrococcaceae</taxon>
        <taxon>Kocuria</taxon>
    </lineage>
</organism>
<keyword evidence="3" id="KW-1185">Reference proteome</keyword>
<name>A0ABP8XHT6_9MICC</name>
<feature type="domain" description="TY-Chap N-terminal" evidence="1">
    <location>
        <begin position="36"/>
        <end position="147"/>
    </location>
</feature>
<evidence type="ECO:0000313" key="3">
    <source>
        <dbReference type="Proteomes" id="UP001501446"/>
    </source>
</evidence>
<comment type="caution">
    <text evidence="2">The sequence shown here is derived from an EMBL/GenBank/DDBJ whole genome shotgun (WGS) entry which is preliminary data.</text>
</comment>
<gene>
    <name evidence="2" type="ORF">GCM10025781_28090</name>
</gene>
<evidence type="ECO:0000259" key="1">
    <source>
        <dbReference type="Pfam" id="PF22552"/>
    </source>
</evidence>
<dbReference type="EMBL" id="BAABLN010000071">
    <property type="protein sequence ID" value="GAA4707794.1"/>
    <property type="molecule type" value="Genomic_DNA"/>
</dbReference>
<protein>
    <recommendedName>
        <fullName evidence="1">TY-Chap N-terminal domain-containing protein</fullName>
    </recommendedName>
</protein>
<sequence length="181" mass="19833">MSPTVNPETPVPGARHRLERAGIGVVEVTELCPPATEWEKLEHLLTVAIAQLLWNDFLVIEYDHTPATSDTPAAWVRTGPGGAECAVSSARQLPPEAWPHHTEFFEASGWRRPLGVDQPWTSGPHPPEEAARRVLTALRHGRSCNNPYAFHWGTGSFPVPEGHTGTLTVINPEQCPTDTDI</sequence>
<dbReference type="InterPro" id="IPR054344">
    <property type="entry name" value="TY-Chap_N"/>
</dbReference>
<proteinExistence type="predicted"/>
<evidence type="ECO:0000313" key="2">
    <source>
        <dbReference type="EMBL" id="GAA4707794.1"/>
    </source>
</evidence>